<name>A0A419RVL9_9SPHN</name>
<evidence type="ECO:0000256" key="1">
    <source>
        <dbReference type="SAM" id="Coils"/>
    </source>
</evidence>
<dbReference type="AlphaFoldDB" id="A0A419RVL9"/>
<dbReference type="EMBL" id="RAHX01000001">
    <property type="protein sequence ID" value="RJY09807.1"/>
    <property type="molecule type" value="Genomic_DNA"/>
</dbReference>
<dbReference type="Proteomes" id="UP000285232">
    <property type="component" value="Unassembled WGS sequence"/>
</dbReference>
<dbReference type="SUPFAM" id="SSF56935">
    <property type="entry name" value="Porins"/>
    <property type="match status" value="1"/>
</dbReference>
<organism evidence="2 3">
    <name type="scientific">Aurantiacibacter aquimixticola</name>
    <dbReference type="NCBI Taxonomy" id="1958945"/>
    <lineage>
        <taxon>Bacteria</taxon>
        <taxon>Pseudomonadati</taxon>
        <taxon>Pseudomonadota</taxon>
        <taxon>Alphaproteobacteria</taxon>
        <taxon>Sphingomonadales</taxon>
        <taxon>Erythrobacteraceae</taxon>
        <taxon>Aurantiacibacter</taxon>
    </lineage>
</organism>
<evidence type="ECO:0000313" key="3">
    <source>
        <dbReference type="Proteomes" id="UP000285232"/>
    </source>
</evidence>
<protein>
    <recommendedName>
        <fullName evidence="4">Transporter</fullName>
    </recommendedName>
</protein>
<reference evidence="2 3" key="1">
    <citation type="journal article" date="2017" name="Int. J. Syst. Evol. Microbiol.">
        <title>Erythrobacter aquimixticola sp. nov., isolated from the junction between the ocean and a freshwater spring.</title>
        <authorList>
            <person name="Park S."/>
            <person name="Jung Y.T."/>
            <person name="Choi S.J."/>
            <person name="Yoon J.H."/>
        </authorList>
    </citation>
    <scope>NUCLEOTIDE SEQUENCE [LARGE SCALE GENOMIC DNA]</scope>
    <source>
        <strain evidence="2 3">JSSK-14</strain>
    </source>
</reference>
<comment type="caution">
    <text evidence="2">The sequence shown here is derived from an EMBL/GenBank/DDBJ whole genome shotgun (WGS) entry which is preliminary data.</text>
</comment>
<gene>
    <name evidence="2" type="ORF">D6201_10980</name>
</gene>
<keyword evidence="3" id="KW-1185">Reference proteome</keyword>
<proteinExistence type="predicted"/>
<evidence type="ECO:0008006" key="4">
    <source>
        <dbReference type="Google" id="ProtNLM"/>
    </source>
</evidence>
<sequence>MAQPVHAQDEQSELEALRAQVAQMQAREAAYEERLQQLEERLLRIEAEPISAEEALTIRGRYVPDASNPMTNLPELDGFRTAAPTRSPNDAEFIFPWQDPAPPLGAPQDDEPVQREPDASVAVEDIVQQQQGLQRSRFGADLSFGYTHFGDARINLDGFLALDAIFLGTISIDEVDSDIFTSDLTMRYSATDDLFFDASLPFLYRTTAFRSGGAGGAANEPVEATIDEWGLGDVSFGASYQLLRETARRPNLVVSSRLKFPTGQEPFGIDFIEVEGSEGNLQVPEQLATGSGVYGASIGLSALKTLDPMVVFGSVNYFRNFERNFGDIDENPGDQPGRVDVGDAFQFGAGLAFALNDKSSISMSYSQRLVGQSRVRLEGQDWQRIIGSDANVALVNLGATFGLSDRLSLVTTVGIGLTDDSPDMTVGVRLPFRF</sequence>
<feature type="coiled-coil region" evidence="1">
    <location>
        <begin position="7"/>
        <end position="48"/>
    </location>
</feature>
<keyword evidence="1" id="KW-0175">Coiled coil</keyword>
<evidence type="ECO:0000313" key="2">
    <source>
        <dbReference type="EMBL" id="RJY09807.1"/>
    </source>
</evidence>
<accession>A0A419RVL9</accession>